<dbReference type="Gene3D" id="2.60.120.380">
    <property type="match status" value="1"/>
</dbReference>
<dbReference type="SUPFAM" id="SSF50370">
    <property type="entry name" value="Ricin B-like lectins"/>
    <property type="match status" value="2"/>
</dbReference>
<gene>
    <name evidence="2" type="ORF">KCG35_21050</name>
</gene>
<dbReference type="InterPro" id="IPR035992">
    <property type="entry name" value="Ricin_B-like_lectins"/>
</dbReference>
<dbReference type="EMBL" id="JAGSOY010000087">
    <property type="protein sequence ID" value="MBU2713550.1"/>
    <property type="molecule type" value="Genomic_DNA"/>
</dbReference>
<dbReference type="Pfam" id="PF04151">
    <property type="entry name" value="PPC"/>
    <property type="match status" value="1"/>
</dbReference>
<dbReference type="InterPro" id="IPR007280">
    <property type="entry name" value="Peptidase_C_arc/bac"/>
</dbReference>
<name>A0ABS5ZJZ5_9GAMM</name>
<feature type="domain" description="Ricin B lectin" evidence="1">
    <location>
        <begin position="43"/>
        <end position="167"/>
    </location>
</feature>
<dbReference type="SMART" id="SM00458">
    <property type="entry name" value="RICIN"/>
    <property type="match status" value="1"/>
</dbReference>
<accession>A0ABS5ZJZ5</accession>
<feature type="non-terminal residue" evidence="2">
    <location>
        <position position="1"/>
    </location>
</feature>
<sequence length="294" mass="32481">PFYKVNEQILVDRIKAFAPGFVPGTTTSTKPTTPTTTTSSNYQAIITESSKNLCLDIRGEQARVGAFAIVQTCQSKNSQAWAVFNDGTIRPKQSSSLCLDANPQQLAQLNQCNNSVSQRWQVSGKFIQNMGANDAVLDVFYSHSYGNGAYVGIWPKHGYSNQQWSMGKQGSTTINKKQCSGQYNKITQNRDELQACTPMTGLASTWSNWYWIRIPNNASITQLEITVQGGSGDANLFVNHSSKGWPNGYNSDFRSVNKGNSERVVITNPQKGSDYFIQIQAETPYKGLTLEVTM</sequence>
<comment type="caution">
    <text evidence="2">The sequence shown here is derived from an EMBL/GenBank/DDBJ whole genome shotgun (WGS) entry which is preliminary data.</text>
</comment>
<protein>
    <submittedName>
        <fullName evidence="2">Ricin-type beta-trefoil lectin domain protein</fullName>
    </submittedName>
</protein>
<organism evidence="2 3">
    <name type="scientific">Zooshikella harenae</name>
    <dbReference type="NCBI Taxonomy" id="2827238"/>
    <lineage>
        <taxon>Bacteria</taxon>
        <taxon>Pseudomonadati</taxon>
        <taxon>Pseudomonadota</taxon>
        <taxon>Gammaproteobacteria</taxon>
        <taxon>Oceanospirillales</taxon>
        <taxon>Zooshikellaceae</taxon>
        <taxon>Zooshikella</taxon>
    </lineage>
</organism>
<keyword evidence="3" id="KW-1185">Reference proteome</keyword>
<dbReference type="RefSeq" id="WP_215821835.1">
    <property type="nucleotide sequence ID" value="NZ_JAGSOY010000087.1"/>
</dbReference>
<dbReference type="Pfam" id="PF00652">
    <property type="entry name" value="Ricin_B_lectin"/>
    <property type="match status" value="1"/>
</dbReference>
<evidence type="ECO:0000313" key="3">
    <source>
        <dbReference type="Proteomes" id="UP000690515"/>
    </source>
</evidence>
<dbReference type="InterPro" id="IPR000772">
    <property type="entry name" value="Ricin_B_lectin"/>
</dbReference>
<dbReference type="Proteomes" id="UP000690515">
    <property type="component" value="Unassembled WGS sequence"/>
</dbReference>
<dbReference type="PROSITE" id="PS50231">
    <property type="entry name" value="RICIN_B_LECTIN"/>
    <property type="match status" value="1"/>
</dbReference>
<dbReference type="Gene3D" id="2.80.10.50">
    <property type="match status" value="1"/>
</dbReference>
<evidence type="ECO:0000313" key="2">
    <source>
        <dbReference type="EMBL" id="MBU2713550.1"/>
    </source>
</evidence>
<proteinExistence type="predicted"/>
<evidence type="ECO:0000259" key="1">
    <source>
        <dbReference type="SMART" id="SM00458"/>
    </source>
</evidence>
<reference evidence="2 3" key="1">
    <citation type="submission" date="2021-04" db="EMBL/GenBank/DDBJ databases">
        <authorList>
            <person name="Pira H."/>
            <person name="Risdian C."/>
            <person name="Wink J."/>
        </authorList>
    </citation>
    <scope>NUCLEOTIDE SEQUENCE [LARGE SCALE GENOMIC DNA]</scope>
    <source>
        <strain evidence="2 3">WH53</strain>
    </source>
</reference>